<name>A0A371FJ70_MUCPR</name>
<dbReference type="Proteomes" id="UP000257109">
    <property type="component" value="Unassembled WGS sequence"/>
</dbReference>
<proteinExistence type="predicted"/>
<dbReference type="OrthoDB" id="1749259at2759"/>
<evidence type="ECO:0000313" key="1">
    <source>
        <dbReference type="EMBL" id="RDX78163.1"/>
    </source>
</evidence>
<feature type="non-terminal residue" evidence="1">
    <location>
        <position position="67"/>
    </location>
</feature>
<reference evidence="1" key="1">
    <citation type="submission" date="2018-05" db="EMBL/GenBank/DDBJ databases">
        <title>Draft genome of Mucuna pruriens seed.</title>
        <authorList>
            <person name="Nnadi N.E."/>
            <person name="Vos R."/>
            <person name="Hasami M.H."/>
            <person name="Devisetty U.K."/>
            <person name="Aguiy J.C."/>
        </authorList>
    </citation>
    <scope>NUCLEOTIDE SEQUENCE [LARGE SCALE GENOMIC DNA]</scope>
    <source>
        <strain evidence="1">JCA_2017</strain>
    </source>
</reference>
<dbReference type="EMBL" id="QJKJ01008950">
    <property type="protein sequence ID" value="RDX78163.1"/>
    <property type="molecule type" value="Genomic_DNA"/>
</dbReference>
<dbReference type="AlphaFoldDB" id="A0A371FJ70"/>
<comment type="caution">
    <text evidence="1">The sequence shown here is derived from an EMBL/GenBank/DDBJ whole genome shotgun (WGS) entry which is preliminary data.</text>
</comment>
<accession>A0A371FJ70</accession>
<organism evidence="1 2">
    <name type="scientific">Mucuna pruriens</name>
    <name type="common">Velvet bean</name>
    <name type="synonym">Dolichos pruriens</name>
    <dbReference type="NCBI Taxonomy" id="157652"/>
    <lineage>
        <taxon>Eukaryota</taxon>
        <taxon>Viridiplantae</taxon>
        <taxon>Streptophyta</taxon>
        <taxon>Embryophyta</taxon>
        <taxon>Tracheophyta</taxon>
        <taxon>Spermatophyta</taxon>
        <taxon>Magnoliopsida</taxon>
        <taxon>eudicotyledons</taxon>
        <taxon>Gunneridae</taxon>
        <taxon>Pentapetalae</taxon>
        <taxon>rosids</taxon>
        <taxon>fabids</taxon>
        <taxon>Fabales</taxon>
        <taxon>Fabaceae</taxon>
        <taxon>Papilionoideae</taxon>
        <taxon>50 kb inversion clade</taxon>
        <taxon>NPAAA clade</taxon>
        <taxon>indigoferoid/millettioid clade</taxon>
        <taxon>Phaseoleae</taxon>
        <taxon>Mucuna</taxon>
    </lineage>
</organism>
<keyword evidence="2" id="KW-1185">Reference proteome</keyword>
<protein>
    <submittedName>
        <fullName evidence="1">Uncharacterized protein</fullName>
    </submittedName>
</protein>
<evidence type="ECO:0000313" key="2">
    <source>
        <dbReference type="Proteomes" id="UP000257109"/>
    </source>
</evidence>
<feature type="non-terminal residue" evidence="1">
    <location>
        <position position="1"/>
    </location>
</feature>
<gene>
    <name evidence="1" type="ORF">CR513_41602</name>
</gene>
<sequence length="67" mass="7214">MHPFQKSGFVARISSRITTVIRVVDTIKQTITDLMSHSQINQVAFVNDSARGVGAADADGRQDLGQG</sequence>